<name>A0A0F9WCC0_9MICR</name>
<dbReference type="GeneID" id="36321152"/>
<dbReference type="VEuPathDB" id="MicrosporidiaDB:AAJ76_6600011079"/>
<accession>A0A0F9WCC0</accession>
<proteinExistence type="predicted"/>
<dbReference type="EMBL" id="JPQZ01000066">
    <property type="protein sequence ID" value="KKO74485.1"/>
    <property type="molecule type" value="Genomic_DNA"/>
</dbReference>
<reference evidence="1 2" key="1">
    <citation type="journal article" date="2015" name="Environ. Microbiol.">
        <title>Genome analyses suggest the presence of polyploidy and recent human-driven expansions in eight global populations of the honeybee pathogen Nosema ceranae.</title>
        <authorList>
            <person name="Pelin A."/>
            <person name="Selman M."/>
            <person name="Aris-Brosou S."/>
            <person name="Farinelli L."/>
            <person name="Corradi N."/>
        </authorList>
    </citation>
    <scope>NUCLEOTIDE SEQUENCE [LARGE SCALE GENOMIC DNA]</scope>
    <source>
        <strain evidence="1 2">PA08 1199</strain>
    </source>
</reference>
<sequence>MLINEQTKKVQYNTLTNEEQELLRMSCIRFIKNENNYLSFYDLYIKDWFKVITCGFCDYSELTDSLFNLMDFLKNKTVITGASDNKLVMALYNNINIPYEQFDINNLYSTFIEYLHLYFKPFLDGILMTLLITIYKNENNLLSINLHSEARSFTKEDFLERIPFILSKKHRIFFIKLKLLNAKGLGKFMIKLENQETVLDGTIQETILQDILNQNYEEFSQNLF</sequence>
<evidence type="ECO:0000313" key="2">
    <source>
        <dbReference type="Proteomes" id="UP000034350"/>
    </source>
</evidence>
<gene>
    <name evidence="1" type="ORF">AAJ76_6600011079</name>
</gene>
<comment type="caution">
    <text evidence="1">The sequence shown here is derived from an EMBL/GenBank/DDBJ whole genome shotgun (WGS) entry which is preliminary data.</text>
</comment>
<keyword evidence="2" id="KW-1185">Reference proteome</keyword>
<dbReference type="VEuPathDB" id="MicrosporidiaDB:G9O61_00g015360"/>
<evidence type="ECO:0000313" key="1">
    <source>
        <dbReference type="EMBL" id="KKO74485.1"/>
    </source>
</evidence>
<dbReference type="Proteomes" id="UP000034350">
    <property type="component" value="Unassembled WGS sequence"/>
</dbReference>
<organism evidence="1 2">
    <name type="scientific">Vairimorpha ceranae</name>
    <dbReference type="NCBI Taxonomy" id="40302"/>
    <lineage>
        <taxon>Eukaryota</taxon>
        <taxon>Fungi</taxon>
        <taxon>Fungi incertae sedis</taxon>
        <taxon>Microsporidia</taxon>
        <taxon>Nosematidae</taxon>
        <taxon>Vairimorpha</taxon>
    </lineage>
</organism>
<protein>
    <submittedName>
        <fullName evidence="1">Uncharacterized protein</fullName>
    </submittedName>
</protein>
<dbReference type="AlphaFoldDB" id="A0A0F9WCC0"/>
<dbReference type="RefSeq" id="XP_024330227.1">
    <property type="nucleotide sequence ID" value="XM_024476200.1"/>
</dbReference>